<gene>
    <name evidence="1" type="ORF">FALBO_2099</name>
</gene>
<comment type="caution">
    <text evidence="1">The sequence shown here is derived from an EMBL/GenBank/DDBJ whole genome shotgun (WGS) entry which is preliminary data.</text>
</comment>
<reference evidence="1 2" key="1">
    <citation type="submission" date="2020-01" db="EMBL/GenBank/DDBJ databases">
        <title>Identification and distribution of gene clusters putatively required for synthesis of sphingolipid metabolism inhibitors in phylogenetically diverse species of the filamentous fungus Fusarium.</title>
        <authorList>
            <person name="Kim H.-S."/>
            <person name="Busman M."/>
            <person name="Brown D.W."/>
            <person name="Divon H."/>
            <person name="Uhlig S."/>
            <person name="Proctor R.H."/>
        </authorList>
    </citation>
    <scope>NUCLEOTIDE SEQUENCE [LARGE SCALE GENOMIC DNA]</scope>
    <source>
        <strain evidence="1 2">NRRL 20459</strain>
    </source>
</reference>
<dbReference type="OrthoDB" id="5106654at2759"/>
<accession>A0A8H4PH45</accession>
<name>A0A8H4PH45_9HYPO</name>
<organism evidence="1 2">
    <name type="scientific">Fusarium albosuccineum</name>
    <dbReference type="NCBI Taxonomy" id="1237068"/>
    <lineage>
        <taxon>Eukaryota</taxon>
        <taxon>Fungi</taxon>
        <taxon>Dikarya</taxon>
        <taxon>Ascomycota</taxon>
        <taxon>Pezizomycotina</taxon>
        <taxon>Sordariomycetes</taxon>
        <taxon>Hypocreomycetidae</taxon>
        <taxon>Hypocreales</taxon>
        <taxon>Nectriaceae</taxon>
        <taxon>Fusarium</taxon>
        <taxon>Fusarium decemcellulare species complex</taxon>
    </lineage>
</organism>
<protein>
    <submittedName>
        <fullName evidence="1">Uncharacterized protein</fullName>
    </submittedName>
</protein>
<sequence>MDSRLFQLEWDRSKKWLANDEEFVTSATQNCLEALQTSLNELDSELPIQSRSPIARGIESAFKGSRSTKEKLRDLQQVNNAIDSLKILEISKQTTDSKSKLKSLEDKVTTLDRNIQSFRAHNEQFEAIVLERLNDSLEILRNENSLSQVSSSDAESQSSFESARPDNDSHYLERLHALSILGLEALAKILKCEEYSEFSNRLRVWGLGVLEGPFRLNELYLHATDTNMDLDALLHPLSNEFETFIVPFAKILEHILTRIEASQPEAIAFLQSSEQLLHVQLLQNGRGDFLVGSDIIYIPDADRIVDVPEQIYSCTENIHDSIEGIFDLLPGVGSLRQASSLVRADRRRTGGASTGQGVRLAANSVHIAHELTTLLRRRGPEENRTKETDLTELLASDFEEEAERLAEWTKSQNATTGEMNIELSHIRSVLFSGS</sequence>
<dbReference type="Proteomes" id="UP000554235">
    <property type="component" value="Unassembled WGS sequence"/>
</dbReference>
<dbReference type="AlphaFoldDB" id="A0A8H4PH45"/>
<proteinExistence type="predicted"/>
<evidence type="ECO:0000313" key="1">
    <source>
        <dbReference type="EMBL" id="KAF4470988.1"/>
    </source>
</evidence>
<keyword evidence="2" id="KW-1185">Reference proteome</keyword>
<dbReference type="EMBL" id="JAADYS010000265">
    <property type="protein sequence ID" value="KAF4470988.1"/>
    <property type="molecule type" value="Genomic_DNA"/>
</dbReference>
<evidence type="ECO:0000313" key="2">
    <source>
        <dbReference type="Proteomes" id="UP000554235"/>
    </source>
</evidence>